<dbReference type="AlphaFoldDB" id="A0ABD0JX54"/>
<organism evidence="2 3">
    <name type="scientific">Batillaria attramentaria</name>
    <dbReference type="NCBI Taxonomy" id="370345"/>
    <lineage>
        <taxon>Eukaryota</taxon>
        <taxon>Metazoa</taxon>
        <taxon>Spiralia</taxon>
        <taxon>Lophotrochozoa</taxon>
        <taxon>Mollusca</taxon>
        <taxon>Gastropoda</taxon>
        <taxon>Caenogastropoda</taxon>
        <taxon>Sorbeoconcha</taxon>
        <taxon>Cerithioidea</taxon>
        <taxon>Batillariidae</taxon>
        <taxon>Batillaria</taxon>
    </lineage>
</organism>
<gene>
    <name evidence="2" type="ORF">BaRGS_00029449</name>
</gene>
<feature type="region of interest" description="Disordered" evidence="1">
    <location>
        <begin position="76"/>
        <end position="103"/>
    </location>
</feature>
<feature type="region of interest" description="Disordered" evidence="1">
    <location>
        <begin position="1"/>
        <end position="28"/>
    </location>
</feature>
<evidence type="ECO:0000256" key="1">
    <source>
        <dbReference type="SAM" id="MobiDB-lite"/>
    </source>
</evidence>
<accession>A0ABD0JX54</accession>
<dbReference type="EMBL" id="JACVVK020000306">
    <property type="protein sequence ID" value="KAK7479279.1"/>
    <property type="molecule type" value="Genomic_DNA"/>
</dbReference>
<dbReference type="Proteomes" id="UP001519460">
    <property type="component" value="Unassembled WGS sequence"/>
</dbReference>
<proteinExistence type="predicted"/>
<evidence type="ECO:0000313" key="2">
    <source>
        <dbReference type="EMBL" id="KAK7479279.1"/>
    </source>
</evidence>
<sequence length="142" mass="16013">MSSQSFQGRSKFESRDGRKSTSKNSTQTSCINHLVAGTGHDLDKCPQRSRMTTCQSVLSHNKLCCKRQQQAKTPSFKNGLVNVLGRPSHSDRGPARRRSPREKSFPWCAVVQRAHACANQTDTLEDKFKMAEDRFSREAVKQ</sequence>
<reference evidence="2 3" key="1">
    <citation type="journal article" date="2023" name="Sci. Data">
        <title>Genome assembly of the Korean intertidal mud-creeper Batillaria attramentaria.</title>
        <authorList>
            <person name="Patra A.K."/>
            <person name="Ho P.T."/>
            <person name="Jun S."/>
            <person name="Lee S.J."/>
            <person name="Kim Y."/>
            <person name="Won Y.J."/>
        </authorList>
    </citation>
    <scope>NUCLEOTIDE SEQUENCE [LARGE SCALE GENOMIC DNA]</scope>
    <source>
        <strain evidence="2">Wonlab-2016</strain>
    </source>
</reference>
<name>A0ABD0JX54_9CAEN</name>
<protein>
    <submittedName>
        <fullName evidence="2">Uncharacterized protein</fullName>
    </submittedName>
</protein>
<comment type="caution">
    <text evidence="2">The sequence shown here is derived from an EMBL/GenBank/DDBJ whole genome shotgun (WGS) entry which is preliminary data.</text>
</comment>
<keyword evidence="3" id="KW-1185">Reference proteome</keyword>
<evidence type="ECO:0000313" key="3">
    <source>
        <dbReference type="Proteomes" id="UP001519460"/>
    </source>
</evidence>
<feature type="compositionally biased region" description="Basic and acidic residues" evidence="1">
    <location>
        <begin position="10"/>
        <end position="19"/>
    </location>
</feature>